<dbReference type="Gene3D" id="2.30.31.10">
    <property type="entry name" value="Transcriptional Coactivator Pc4, Chain A"/>
    <property type="match status" value="1"/>
</dbReference>
<accession>A0A4Y2HH55</accession>
<proteinExistence type="predicted"/>
<dbReference type="Proteomes" id="UP000499080">
    <property type="component" value="Unassembled WGS sequence"/>
</dbReference>
<evidence type="ECO:0000313" key="3">
    <source>
        <dbReference type="Proteomes" id="UP000499080"/>
    </source>
</evidence>
<feature type="domain" description="Transcriptional coactivator p15 (PC4) C-terminal" evidence="1">
    <location>
        <begin position="64"/>
        <end position="108"/>
    </location>
</feature>
<dbReference type="GO" id="GO:0003677">
    <property type="term" value="F:DNA binding"/>
    <property type="evidence" value="ECO:0007669"/>
    <property type="project" value="InterPro"/>
</dbReference>
<keyword evidence="3" id="KW-1185">Reference proteome</keyword>
<evidence type="ECO:0000259" key="1">
    <source>
        <dbReference type="Pfam" id="PF02229"/>
    </source>
</evidence>
<organism evidence="2 3">
    <name type="scientific">Araneus ventricosus</name>
    <name type="common">Orbweaver spider</name>
    <name type="synonym">Epeira ventricosa</name>
    <dbReference type="NCBI Taxonomy" id="182803"/>
    <lineage>
        <taxon>Eukaryota</taxon>
        <taxon>Metazoa</taxon>
        <taxon>Ecdysozoa</taxon>
        <taxon>Arthropoda</taxon>
        <taxon>Chelicerata</taxon>
        <taxon>Arachnida</taxon>
        <taxon>Araneae</taxon>
        <taxon>Araneomorphae</taxon>
        <taxon>Entelegynae</taxon>
        <taxon>Araneoidea</taxon>
        <taxon>Araneidae</taxon>
        <taxon>Araneus</taxon>
    </lineage>
</organism>
<dbReference type="AlphaFoldDB" id="A0A4Y2HH55"/>
<dbReference type="InterPro" id="IPR009044">
    <property type="entry name" value="ssDNA-bd_transcriptional_reg"/>
</dbReference>
<evidence type="ECO:0000313" key="2">
    <source>
        <dbReference type="EMBL" id="GBM64714.1"/>
    </source>
</evidence>
<dbReference type="InterPro" id="IPR003173">
    <property type="entry name" value="PC4_C"/>
</dbReference>
<dbReference type="EMBL" id="BGPR01001940">
    <property type="protein sequence ID" value="GBM64714.1"/>
    <property type="molecule type" value="Genomic_DNA"/>
</dbReference>
<sequence>MKRSLMNHCEVPSKHQKRVCFETFDFSEWNFAASQPTTRTSETASQPATRMLLMPDGYIHLGDDMMLGVAEFLGCLKVHLRHYVVKNNQYIPTRTGIAISPYHWQVLSDSISTLNLESPHACLMIERKLFLSVTDTSVVFQHVFNNNPKAGLQLSNTFLNVTHKQFRELCNVRESISQLIQKRFLGPLFSNLFERCSLLSTVTIFVLMVTRQTFKQF</sequence>
<dbReference type="SUPFAM" id="SSF54447">
    <property type="entry name" value="ssDNA-binding transcriptional regulator domain"/>
    <property type="match status" value="1"/>
</dbReference>
<comment type="caution">
    <text evidence="2">The sequence shown here is derived from an EMBL/GenBank/DDBJ whole genome shotgun (WGS) entry which is preliminary data.</text>
</comment>
<reference evidence="2 3" key="1">
    <citation type="journal article" date="2019" name="Sci. Rep.">
        <title>Orb-weaving spider Araneus ventricosus genome elucidates the spidroin gene catalogue.</title>
        <authorList>
            <person name="Kono N."/>
            <person name="Nakamura H."/>
            <person name="Ohtoshi R."/>
            <person name="Moran D.A.P."/>
            <person name="Shinohara A."/>
            <person name="Yoshida Y."/>
            <person name="Fujiwara M."/>
            <person name="Mori M."/>
            <person name="Tomita M."/>
            <person name="Arakawa K."/>
        </authorList>
    </citation>
    <scope>NUCLEOTIDE SEQUENCE [LARGE SCALE GENOMIC DNA]</scope>
</reference>
<gene>
    <name evidence="2" type="ORF">AVEN_175207_1</name>
</gene>
<protein>
    <recommendedName>
        <fullName evidence="1">Transcriptional coactivator p15 (PC4) C-terminal domain-containing protein</fullName>
    </recommendedName>
</protein>
<name>A0A4Y2HH55_ARAVE</name>
<dbReference type="GO" id="GO:0006355">
    <property type="term" value="P:regulation of DNA-templated transcription"/>
    <property type="evidence" value="ECO:0007669"/>
    <property type="project" value="InterPro"/>
</dbReference>
<dbReference type="Pfam" id="PF02229">
    <property type="entry name" value="PC4"/>
    <property type="match status" value="1"/>
</dbReference>